<proteinExistence type="predicted"/>
<keyword evidence="1" id="KW-1133">Transmembrane helix</keyword>
<dbReference type="EMBL" id="QFVR01000017">
    <property type="protein sequence ID" value="PWI24689.1"/>
    <property type="molecule type" value="Genomic_DNA"/>
</dbReference>
<gene>
    <name evidence="2" type="ORF">DEX24_12030</name>
</gene>
<evidence type="ECO:0000313" key="3">
    <source>
        <dbReference type="Proteomes" id="UP000245938"/>
    </source>
</evidence>
<dbReference type="AlphaFoldDB" id="A0A2U3AJH3"/>
<reference evidence="2 3" key="1">
    <citation type="submission" date="2018-05" db="EMBL/GenBank/DDBJ databases">
        <title>Kurthia sibirica genome sequence.</title>
        <authorList>
            <person name="Maclea K.S."/>
            <person name="Goen A.E."/>
        </authorList>
    </citation>
    <scope>NUCLEOTIDE SEQUENCE [LARGE SCALE GENOMIC DNA]</scope>
    <source>
        <strain evidence="2 3">ATCC 49154</strain>
    </source>
</reference>
<protein>
    <submittedName>
        <fullName evidence="2">Uncharacterized protein</fullName>
    </submittedName>
</protein>
<dbReference type="Proteomes" id="UP000245938">
    <property type="component" value="Unassembled WGS sequence"/>
</dbReference>
<name>A0A2U3AJH3_9BACL</name>
<dbReference type="OrthoDB" id="9986016at2"/>
<organism evidence="2 3">
    <name type="scientific">Kurthia sibirica</name>
    <dbReference type="NCBI Taxonomy" id="202750"/>
    <lineage>
        <taxon>Bacteria</taxon>
        <taxon>Bacillati</taxon>
        <taxon>Bacillota</taxon>
        <taxon>Bacilli</taxon>
        <taxon>Bacillales</taxon>
        <taxon>Caryophanaceae</taxon>
        <taxon>Kurthia</taxon>
    </lineage>
</organism>
<evidence type="ECO:0000313" key="2">
    <source>
        <dbReference type="EMBL" id="PWI24689.1"/>
    </source>
</evidence>
<keyword evidence="1" id="KW-0472">Membrane</keyword>
<keyword evidence="1" id="KW-0812">Transmembrane</keyword>
<accession>A0A2U3AJH3</accession>
<evidence type="ECO:0000256" key="1">
    <source>
        <dbReference type="SAM" id="Phobius"/>
    </source>
</evidence>
<sequence length="74" mass="8375">MIEVFILLAGLSFLMGVLLLFSTEFITAFLETAHGVGINVIESYGFSSYPMYCFVLGVLFLVSIFFVKLFKKKY</sequence>
<dbReference type="RefSeq" id="WP_109306656.1">
    <property type="nucleotide sequence ID" value="NZ_BJUF01000031.1"/>
</dbReference>
<feature type="transmembrane region" description="Helical" evidence="1">
    <location>
        <begin position="49"/>
        <end position="70"/>
    </location>
</feature>
<feature type="transmembrane region" description="Helical" evidence="1">
    <location>
        <begin position="7"/>
        <end position="29"/>
    </location>
</feature>
<comment type="caution">
    <text evidence="2">The sequence shown here is derived from an EMBL/GenBank/DDBJ whole genome shotgun (WGS) entry which is preliminary data.</text>
</comment>
<keyword evidence="3" id="KW-1185">Reference proteome</keyword>